<accession>A0ABQ2IGM0</accession>
<evidence type="ECO:0008006" key="3">
    <source>
        <dbReference type="Google" id="ProtNLM"/>
    </source>
</evidence>
<dbReference type="InterPro" id="IPR036412">
    <property type="entry name" value="HAD-like_sf"/>
</dbReference>
<sequence length="298" mass="33105">MADRPRPKLLITDLDNTLWDWFDAWYQSFSGMLEELCELSGVEQDVLERQIRAVHQARGTTEYSNLVNEVPALVAAAAPDAPAVAFNEALHVLNSRRKSVTKLYPGVRESLASLKNAGVRVVAYTESGAFWTEWRMRHTGLDGVIDVLYSAPDHDLPDGMRPEDLRTGHLPPSAYGLKVTKHHHVPRGVYKPSEDVLRSILEDQGCQPSEAVYVGDSLMKDIAMARATGVLDVHAAYGQVQKRPEYGLLQRVSNWPDEDVERERALARDSAAIIPTISCAERFDEVLSVFDVALASAQ</sequence>
<gene>
    <name evidence="1" type="ORF">GCM10009721_39320</name>
</gene>
<evidence type="ECO:0000313" key="2">
    <source>
        <dbReference type="Proteomes" id="UP000623461"/>
    </source>
</evidence>
<comment type="caution">
    <text evidence="1">The sequence shown here is derived from an EMBL/GenBank/DDBJ whole genome shotgun (WGS) entry which is preliminary data.</text>
</comment>
<dbReference type="PANTHER" id="PTHR43434:SF1">
    <property type="entry name" value="PHOSPHOGLYCOLATE PHOSPHATASE"/>
    <property type="match status" value="1"/>
</dbReference>
<proteinExistence type="predicted"/>
<dbReference type="SUPFAM" id="SSF56784">
    <property type="entry name" value="HAD-like"/>
    <property type="match status" value="1"/>
</dbReference>
<dbReference type="InterPro" id="IPR041492">
    <property type="entry name" value="HAD_2"/>
</dbReference>
<evidence type="ECO:0000313" key="1">
    <source>
        <dbReference type="EMBL" id="GGN07841.1"/>
    </source>
</evidence>
<dbReference type="RefSeq" id="WP_030200868.1">
    <property type="nucleotide sequence ID" value="NZ_BMNZ01000009.1"/>
</dbReference>
<dbReference type="Proteomes" id="UP000623461">
    <property type="component" value="Unassembled WGS sequence"/>
</dbReference>
<dbReference type="SFLD" id="SFLDS00003">
    <property type="entry name" value="Haloacid_Dehalogenase"/>
    <property type="match status" value="1"/>
</dbReference>
<dbReference type="Gene3D" id="3.40.50.1000">
    <property type="entry name" value="HAD superfamily/HAD-like"/>
    <property type="match status" value="1"/>
</dbReference>
<dbReference type="InterPro" id="IPR050155">
    <property type="entry name" value="HAD-like_hydrolase_sf"/>
</dbReference>
<reference evidence="2" key="1">
    <citation type="journal article" date="2019" name="Int. J. Syst. Evol. Microbiol.">
        <title>The Global Catalogue of Microorganisms (GCM) 10K type strain sequencing project: providing services to taxonomists for standard genome sequencing and annotation.</title>
        <authorList>
            <consortium name="The Broad Institute Genomics Platform"/>
            <consortium name="The Broad Institute Genome Sequencing Center for Infectious Disease"/>
            <person name="Wu L."/>
            <person name="Ma J."/>
        </authorList>
    </citation>
    <scope>NUCLEOTIDE SEQUENCE [LARGE SCALE GENOMIC DNA]</scope>
    <source>
        <strain evidence="2">JCM 1365</strain>
    </source>
</reference>
<name>A0ABQ2IGM0_9MICO</name>
<dbReference type="SFLD" id="SFLDG01129">
    <property type="entry name" value="C1.5:_HAD__Beta-PGM__Phosphata"/>
    <property type="match status" value="1"/>
</dbReference>
<organism evidence="1 2">
    <name type="scientific">Terrabacter tumescens</name>
    <dbReference type="NCBI Taxonomy" id="60443"/>
    <lineage>
        <taxon>Bacteria</taxon>
        <taxon>Bacillati</taxon>
        <taxon>Actinomycetota</taxon>
        <taxon>Actinomycetes</taxon>
        <taxon>Micrococcales</taxon>
        <taxon>Intrasporangiaceae</taxon>
        <taxon>Terrabacter</taxon>
    </lineage>
</organism>
<dbReference type="EMBL" id="BMNZ01000009">
    <property type="protein sequence ID" value="GGN07841.1"/>
    <property type="molecule type" value="Genomic_DNA"/>
</dbReference>
<dbReference type="InterPro" id="IPR023214">
    <property type="entry name" value="HAD_sf"/>
</dbReference>
<protein>
    <recommendedName>
        <fullName evidence="3">Phosphoglycolate phosphatase</fullName>
    </recommendedName>
</protein>
<dbReference type="PANTHER" id="PTHR43434">
    <property type="entry name" value="PHOSPHOGLYCOLATE PHOSPHATASE"/>
    <property type="match status" value="1"/>
</dbReference>
<keyword evidence="2" id="KW-1185">Reference proteome</keyword>
<dbReference type="Pfam" id="PF13419">
    <property type="entry name" value="HAD_2"/>
    <property type="match status" value="2"/>
</dbReference>